<proteinExistence type="predicted"/>
<comment type="caution">
    <text evidence="2">The sequence shown here is derived from an EMBL/GenBank/DDBJ whole genome shotgun (WGS) entry which is preliminary data.</text>
</comment>
<organism evidence="2 3">
    <name type="scientific">Hexamita inflata</name>
    <dbReference type="NCBI Taxonomy" id="28002"/>
    <lineage>
        <taxon>Eukaryota</taxon>
        <taxon>Metamonada</taxon>
        <taxon>Diplomonadida</taxon>
        <taxon>Hexamitidae</taxon>
        <taxon>Hexamitinae</taxon>
        <taxon>Hexamita</taxon>
    </lineage>
</organism>
<sequence length="248" mass="28918">MIIEPQLFVNVSVPLLQSLQYSFTGLNTFETLQTNEVLNRIDQLDELQSQEFWTTLTHIYNCETKYLKQQCYLLKTKSTESNNKNQQNSTSSEETNNSNKKQRIIYKMTTDNLQLKKNLIKNALIQAVNKYNKNQINSSISDQDLCIIVNKTVSNDLTQKFWNLVASYVPSQSKKQIYDFYHTSFSKALFDGKVSSKDRDFIIQLNSQYPMEKPAMLAEMFLEKTGKHILKHVVIMYFVNLRKSASKY</sequence>
<feature type="compositionally biased region" description="Low complexity" evidence="1">
    <location>
        <begin position="81"/>
        <end position="99"/>
    </location>
</feature>
<gene>
    <name evidence="2" type="ORF">HINF_LOCUS891</name>
</gene>
<evidence type="ECO:0000313" key="3">
    <source>
        <dbReference type="Proteomes" id="UP001642409"/>
    </source>
</evidence>
<protein>
    <submittedName>
        <fullName evidence="2">Hypothetical_protein</fullName>
    </submittedName>
</protein>
<name>A0ABP1GFQ7_9EUKA</name>
<dbReference type="Proteomes" id="UP001642409">
    <property type="component" value="Unassembled WGS sequence"/>
</dbReference>
<accession>A0ABP1GFQ7</accession>
<keyword evidence="3" id="KW-1185">Reference proteome</keyword>
<evidence type="ECO:0000313" key="2">
    <source>
        <dbReference type="EMBL" id="CAL5970951.1"/>
    </source>
</evidence>
<dbReference type="EMBL" id="CAXDID020000002">
    <property type="protein sequence ID" value="CAL5970951.1"/>
    <property type="molecule type" value="Genomic_DNA"/>
</dbReference>
<feature type="region of interest" description="Disordered" evidence="1">
    <location>
        <begin position="81"/>
        <end position="101"/>
    </location>
</feature>
<reference evidence="2 3" key="1">
    <citation type="submission" date="2024-07" db="EMBL/GenBank/DDBJ databases">
        <authorList>
            <person name="Akdeniz Z."/>
        </authorList>
    </citation>
    <scope>NUCLEOTIDE SEQUENCE [LARGE SCALE GENOMIC DNA]</scope>
</reference>
<evidence type="ECO:0000256" key="1">
    <source>
        <dbReference type="SAM" id="MobiDB-lite"/>
    </source>
</evidence>